<proteinExistence type="predicted"/>
<dbReference type="AlphaFoldDB" id="A0A8D8TJX2"/>
<organism evidence="1">
    <name type="scientific">Cacopsylla melanoneura</name>
    <dbReference type="NCBI Taxonomy" id="428564"/>
    <lineage>
        <taxon>Eukaryota</taxon>
        <taxon>Metazoa</taxon>
        <taxon>Ecdysozoa</taxon>
        <taxon>Arthropoda</taxon>
        <taxon>Hexapoda</taxon>
        <taxon>Insecta</taxon>
        <taxon>Pterygota</taxon>
        <taxon>Neoptera</taxon>
        <taxon>Paraneoptera</taxon>
        <taxon>Hemiptera</taxon>
        <taxon>Sternorrhyncha</taxon>
        <taxon>Psylloidea</taxon>
        <taxon>Psyllidae</taxon>
        <taxon>Psyllinae</taxon>
        <taxon>Cacopsylla</taxon>
    </lineage>
</organism>
<evidence type="ECO:0000313" key="1">
    <source>
        <dbReference type="EMBL" id="CAG6687450.1"/>
    </source>
</evidence>
<sequence length="113" mass="13374">MKFCVRSSDLVPKWYLRKPFYCTYRLSAFNAFPNTFFTSLVEEPTLPKKISEWKTIKKLTKQNMFETKTECYNHKISTSTSVLPLNAYFKFRPNSCCTLLTLFIYSSFYLIGE</sequence>
<accession>A0A8D8TJX2</accession>
<reference evidence="1" key="1">
    <citation type="submission" date="2021-05" db="EMBL/GenBank/DDBJ databases">
        <authorList>
            <person name="Alioto T."/>
            <person name="Alioto T."/>
            <person name="Gomez Garrido J."/>
        </authorList>
    </citation>
    <scope>NUCLEOTIDE SEQUENCE</scope>
</reference>
<dbReference type="EMBL" id="HBUF01281651">
    <property type="protein sequence ID" value="CAG6687450.1"/>
    <property type="molecule type" value="Transcribed_RNA"/>
</dbReference>
<protein>
    <submittedName>
        <fullName evidence="1">Uncharacterized protein</fullName>
    </submittedName>
</protein>
<name>A0A8D8TJX2_9HEMI</name>